<dbReference type="SUPFAM" id="SSF161070">
    <property type="entry name" value="SNF-like"/>
    <property type="match status" value="1"/>
</dbReference>
<gene>
    <name evidence="7" type="ORF">F7725_002843</name>
</gene>
<dbReference type="GO" id="GO:0042995">
    <property type="term" value="C:cell projection"/>
    <property type="evidence" value="ECO:0007669"/>
    <property type="project" value="TreeGrafter"/>
</dbReference>
<organism evidence="7 8">
    <name type="scientific">Dissostichus mawsoni</name>
    <name type="common">Antarctic cod</name>
    <dbReference type="NCBI Taxonomy" id="36200"/>
    <lineage>
        <taxon>Eukaryota</taxon>
        <taxon>Metazoa</taxon>
        <taxon>Chordata</taxon>
        <taxon>Craniata</taxon>
        <taxon>Vertebrata</taxon>
        <taxon>Euteleostomi</taxon>
        <taxon>Actinopterygii</taxon>
        <taxon>Neopterygii</taxon>
        <taxon>Teleostei</taxon>
        <taxon>Neoteleostei</taxon>
        <taxon>Acanthomorphata</taxon>
        <taxon>Eupercaria</taxon>
        <taxon>Perciformes</taxon>
        <taxon>Notothenioidei</taxon>
        <taxon>Nototheniidae</taxon>
        <taxon>Dissostichus</taxon>
    </lineage>
</organism>
<keyword evidence="3 6" id="KW-0812">Transmembrane</keyword>
<comment type="subcellular location">
    <subcellularLocation>
        <location evidence="1">Membrane</location>
        <topology evidence="1">Multi-pass membrane protein</topology>
    </subcellularLocation>
</comment>
<keyword evidence="5 6" id="KW-0472">Membrane</keyword>
<feature type="transmembrane region" description="Helical" evidence="6">
    <location>
        <begin position="34"/>
        <end position="53"/>
    </location>
</feature>
<evidence type="ECO:0000256" key="6">
    <source>
        <dbReference type="SAM" id="Phobius"/>
    </source>
</evidence>
<dbReference type="PANTHER" id="PTHR11616">
    <property type="entry name" value="SODIUM/CHLORIDE DEPENDENT TRANSPORTER"/>
    <property type="match status" value="1"/>
</dbReference>
<evidence type="ECO:0000313" key="8">
    <source>
        <dbReference type="Proteomes" id="UP000518266"/>
    </source>
</evidence>
<evidence type="ECO:0000313" key="7">
    <source>
        <dbReference type="EMBL" id="KAF3845765.1"/>
    </source>
</evidence>
<comment type="caution">
    <text evidence="7">The sequence shown here is derived from an EMBL/GenBank/DDBJ whole genome shotgun (WGS) entry which is preliminary data.</text>
</comment>
<name>A0A7J5Y8N0_DISMA</name>
<dbReference type="InterPro" id="IPR000175">
    <property type="entry name" value="Na/ntran_symport"/>
</dbReference>
<dbReference type="InterPro" id="IPR037272">
    <property type="entry name" value="SNS_sf"/>
</dbReference>
<keyword evidence="8" id="KW-1185">Reference proteome</keyword>
<keyword evidence="4 6" id="KW-1133">Transmembrane helix</keyword>
<protein>
    <submittedName>
        <fullName evidence="7">Uncharacterized protein</fullName>
    </submittedName>
</protein>
<dbReference type="PANTHER" id="PTHR11616:SF237">
    <property type="entry name" value="TRANSPORTER"/>
    <property type="match status" value="1"/>
</dbReference>
<evidence type="ECO:0000256" key="5">
    <source>
        <dbReference type="ARBA" id="ARBA00023136"/>
    </source>
</evidence>
<evidence type="ECO:0000256" key="2">
    <source>
        <dbReference type="ARBA" id="ARBA00022448"/>
    </source>
</evidence>
<sequence length="118" mass="13650">MLSREAHNKLRRAAAMDHERRVVYVWGIEELGEVQWEVLLCLLAVWVVCYFCVWKGVRSTGKVVYFTAVFPYVMLAILLVRGLTLPGAWQGVVYYLYPDPSRLADLQVDPAQFHTYLN</sequence>
<accession>A0A7J5Y8N0</accession>
<proteinExistence type="predicted"/>
<dbReference type="GO" id="GO:0005886">
    <property type="term" value="C:plasma membrane"/>
    <property type="evidence" value="ECO:0007669"/>
    <property type="project" value="TreeGrafter"/>
</dbReference>
<feature type="transmembrane region" description="Helical" evidence="6">
    <location>
        <begin position="65"/>
        <end position="89"/>
    </location>
</feature>
<dbReference type="OrthoDB" id="6581954at2759"/>
<evidence type="ECO:0000256" key="3">
    <source>
        <dbReference type="ARBA" id="ARBA00022692"/>
    </source>
</evidence>
<dbReference type="EMBL" id="JAAKFY010000014">
    <property type="protein sequence ID" value="KAF3845765.1"/>
    <property type="molecule type" value="Genomic_DNA"/>
</dbReference>
<keyword evidence="2" id="KW-0813">Transport</keyword>
<evidence type="ECO:0000256" key="1">
    <source>
        <dbReference type="ARBA" id="ARBA00004141"/>
    </source>
</evidence>
<dbReference type="Proteomes" id="UP000518266">
    <property type="component" value="Unassembled WGS sequence"/>
</dbReference>
<dbReference type="AlphaFoldDB" id="A0A7J5Y8N0"/>
<dbReference type="Pfam" id="PF00209">
    <property type="entry name" value="SNF"/>
    <property type="match status" value="1"/>
</dbReference>
<reference evidence="7 8" key="1">
    <citation type="submission" date="2020-03" db="EMBL/GenBank/DDBJ databases">
        <title>Dissostichus mawsoni Genome sequencing and assembly.</title>
        <authorList>
            <person name="Park H."/>
        </authorList>
    </citation>
    <scope>NUCLEOTIDE SEQUENCE [LARGE SCALE GENOMIC DNA]</scope>
    <source>
        <strain evidence="7">DM0001</strain>
        <tissue evidence="7">Muscle</tissue>
    </source>
</reference>
<dbReference type="PROSITE" id="PS50267">
    <property type="entry name" value="NA_NEUROTRAN_SYMP_3"/>
    <property type="match status" value="1"/>
</dbReference>
<dbReference type="GO" id="GO:0005332">
    <property type="term" value="F:gamma-aminobutyric acid:sodium:chloride symporter activity"/>
    <property type="evidence" value="ECO:0007669"/>
    <property type="project" value="TreeGrafter"/>
</dbReference>
<evidence type="ECO:0000256" key="4">
    <source>
        <dbReference type="ARBA" id="ARBA00022989"/>
    </source>
</evidence>